<dbReference type="EMBL" id="LAJE02000175">
    <property type="protein sequence ID" value="OEO30976.1"/>
    <property type="molecule type" value="Genomic_DNA"/>
</dbReference>
<accession>A0A1E5XQU8</accession>
<keyword evidence="2" id="KW-1185">Reference proteome</keyword>
<dbReference type="Proteomes" id="UP000095463">
    <property type="component" value="Unassembled WGS sequence"/>
</dbReference>
<dbReference type="AlphaFoldDB" id="A0A1E5XQU8"/>
<evidence type="ECO:0008006" key="3">
    <source>
        <dbReference type="Google" id="ProtNLM"/>
    </source>
</evidence>
<sequence>MLKSTAFATVLHDPDALLAEPLMAAAPGLAETFSGLAVSLTEATHPRIEELMRDRLGARVGRHPTGEAFIGQGRRHGVALALDSGTDRVIYADPDHMLRWLTAYPDELQSVLATQPEVGFLIVGRSARAFADVPRRLQETEAPINQAYELITGRQADLLSAVRRMDRAAARDIVANSSVDSFGNDVEWPLLAERLGHHVGYVEADGLTYRTIEQYGATADSYDAEPLQWIRRIEMAAVQATAMRPYLRSAD</sequence>
<proteinExistence type="predicted"/>
<dbReference type="RefSeq" id="WP_069909837.1">
    <property type="nucleotide sequence ID" value="NZ_LAJE02000175.1"/>
</dbReference>
<comment type="caution">
    <text evidence="1">The sequence shown here is derived from an EMBL/GenBank/DDBJ whole genome shotgun (WGS) entry which is preliminary data.</text>
</comment>
<organism evidence="1 2">
    <name type="scientific">Devosia insulae DS-56</name>
    <dbReference type="NCBI Taxonomy" id="1116389"/>
    <lineage>
        <taxon>Bacteria</taxon>
        <taxon>Pseudomonadati</taxon>
        <taxon>Pseudomonadota</taxon>
        <taxon>Alphaproteobacteria</taxon>
        <taxon>Hyphomicrobiales</taxon>
        <taxon>Devosiaceae</taxon>
        <taxon>Devosia</taxon>
    </lineage>
</organism>
<reference evidence="1 2" key="1">
    <citation type="journal article" date="2015" name="Genome Announc.">
        <title>Genome Assemblies of Three Soil-Associated Devosia species: D. insulae, D. limi, and D. soli.</title>
        <authorList>
            <person name="Hassan Y.I."/>
            <person name="Lepp D."/>
            <person name="Zhou T."/>
        </authorList>
    </citation>
    <scope>NUCLEOTIDE SEQUENCE [LARGE SCALE GENOMIC DNA]</scope>
    <source>
        <strain evidence="1 2">DS-56</strain>
    </source>
</reference>
<evidence type="ECO:0000313" key="2">
    <source>
        <dbReference type="Proteomes" id="UP000095463"/>
    </source>
</evidence>
<protein>
    <recommendedName>
        <fullName evidence="3">Glycosyltransferase 2-like domain-containing protein</fullName>
    </recommendedName>
</protein>
<gene>
    <name evidence="1" type="ORF">VW23_018595</name>
</gene>
<evidence type="ECO:0000313" key="1">
    <source>
        <dbReference type="EMBL" id="OEO30976.1"/>
    </source>
</evidence>
<dbReference type="OrthoDB" id="1902160at2"/>
<name>A0A1E5XQU8_9HYPH</name>